<dbReference type="GO" id="GO:0010945">
    <property type="term" value="F:coenzyme A diphosphatase activity"/>
    <property type="evidence" value="ECO:0007669"/>
    <property type="project" value="InterPro"/>
</dbReference>
<dbReference type="WBParaSite" id="Gr19_v10_g10664.t1">
    <property type="protein sequence ID" value="Gr19_v10_g10664.t1"/>
    <property type="gene ID" value="Gr19_v10_g10664"/>
</dbReference>
<keyword evidence="7" id="KW-0472">Membrane</keyword>
<dbReference type="GO" id="GO:0046872">
    <property type="term" value="F:metal ion binding"/>
    <property type="evidence" value="ECO:0007669"/>
    <property type="project" value="UniProtKB-KW"/>
</dbReference>
<evidence type="ECO:0000313" key="9">
    <source>
        <dbReference type="WBParaSite" id="Gr19_v10_g10664.t1"/>
    </source>
</evidence>
<evidence type="ECO:0000256" key="7">
    <source>
        <dbReference type="SAM" id="Phobius"/>
    </source>
</evidence>
<keyword evidence="7" id="KW-0812">Transmembrane</keyword>
<evidence type="ECO:0000256" key="3">
    <source>
        <dbReference type="ARBA" id="ARBA00022723"/>
    </source>
</evidence>
<keyword evidence="6" id="KW-0464">Manganese</keyword>
<dbReference type="InterPro" id="IPR045121">
    <property type="entry name" value="CoAse"/>
</dbReference>
<evidence type="ECO:0000313" key="8">
    <source>
        <dbReference type="Proteomes" id="UP000887572"/>
    </source>
</evidence>
<comment type="cofactor">
    <cofactor evidence="2">
        <name>Mg(2+)</name>
        <dbReference type="ChEBI" id="CHEBI:18420"/>
    </cofactor>
</comment>
<sequence length="148" mass="16421">MRDANTDRSPADTAIREAYEEIGLPPAFVRVVGALRPVTASRYNIRIIPIVALMSDRRLREFRPFYSSEFPSDFSPQQNFVVFGITAALCFVAAVAILRRLPKFVAGDNEQKIAAKLLTKMFDQLICANLSPFESANGRPAKLGTSKL</sequence>
<dbReference type="PANTHER" id="PTHR12992">
    <property type="entry name" value="NUDIX HYDROLASE"/>
    <property type="match status" value="1"/>
</dbReference>
<dbReference type="AlphaFoldDB" id="A0A914GTP0"/>
<feature type="transmembrane region" description="Helical" evidence="7">
    <location>
        <begin position="80"/>
        <end position="98"/>
    </location>
</feature>
<protein>
    <submittedName>
        <fullName evidence="9">Nudix hydrolase domain-containing protein</fullName>
    </submittedName>
</protein>
<evidence type="ECO:0000256" key="5">
    <source>
        <dbReference type="ARBA" id="ARBA00022842"/>
    </source>
</evidence>
<dbReference type="Proteomes" id="UP000887572">
    <property type="component" value="Unplaced"/>
</dbReference>
<keyword evidence="4" id="KW-0378">Hydrolase</keyword>
<keyword evidence="5" id="KW-0460">Magnesium</keyword>
<keyword evidence="8" id="KW-1185">Reference proteome</keyword>
<keyword evidence="3" id="KW-0479">Metal-binding</keyword>
<accession>A0A914GTP0</accession>
<name>A0A914GTP0_GLORO</name>
<dbReference type="InterPro" id="IPR015797">
    <property type="entry name" value="NUDIX_hydrolase-like_dom_sf"/>
</dbReference>
<dbReference type="GO" id="GO:0015938">
    <property type="term" value="P:coenzyme A catabolic process"/>
    <property type="evidence" value="ECO:0007669"/>
    <property type="project" value="TreeGrafter"/>
</dbReference>
<dbReference type="Gene3D" id="3.90.79.10">
    <property type="entry name" value="Nucleoside Triphosphate Pyrophosphohydrolase"/>
    <property type="match status" value="1"/>
</dbReference>
<organism evidence="8 9">
    <name type="scientific">Globodera rostochiensis</name>
    <name type="common">Golden nematode worm</name>
    <name type="synonym">Heterodera rostochiensis</name>
    <dbReference type="NCBI Taxonomy" id="31243"/>
    <lineage>
        <taxon>Eukaryota</taxon>
        <taxon>Metazoa</taxon>
        <taxon>Ecdysozoa</taxon>
        <taxon>Nematoda</taxon>
        <taxon>Chromadorea</taxon>
        <taxon>Rhabditida</taxon>
        <taxon>Tylenchina</taxon>
        <taxon>Tylenchomorpha</taxon>
        <taxon>Tylenchoidea</taxon>
        <taxon>Heteroderidae</taxon>
        <taxon>Heteroderinae</taxon>
        <taxon>Globodera</taxon>
    </lineage>
</organism>
<evidence type="ECO:0000256" key="6">
    <source>
        <dbReference type="ARBA" id="ARBA00023211"/>
    </source>
</evidence>
<evidence type="ECO:0000256" key="1">
    <source>
        <dbReference type="ARBA" id="ARBA00001936"/>
    </source>
</evidence>
<reference evidence="9" key="1">
    <citation type="submission" date="2022-11" db="UniProtKB">
        <authorList>
            <consortium name="WormBaseParasite"/>
        </authorList>
    </citation>
    <scope>IDENTIFICATION</scope>
</reference>
<proteinExistence type="predicted"/>
<evidence type="ECO:0000256" key="2">
    <source>
        <dbReference type="ARBA" id="ARBA00001946"/>
    </source>
</evidence>
<keyword evidence="7" id="KW-1133">Transmembrane helix</keyword>
<dbReference type="PANTHER" id="PTHR12992:SF24">
    <property type="entry name" value="PEROXISOMAL COENZYME A DIPHOSPHATASE NUDT7"/>
    <property type="match status" value="1"/>
</dbReference>
<comment type="cofactor">
    <cofactor evidence="1">
        <name>Mn(2+)</name>
        <dbReference type="ChEBI" id="CHEBI:29035"/>
    </cofactor>
</comment>
<evidence type="ECO:0000256" key="4">
    <source>
        <dbReference type="ARBA" id="ARBA00022801"/>
    </source>
</evidence>
<dbReference type="SUPFAM" id="SSF55811">
    <property type="entry name" value="Nudix"/>
    <property type="match status" value="1"/>
</dbReference>